<evidence type="ECO:0000256" key="3">
    <source>
        <dbReference type="ARBA" id="ARBA00022801"/>
    </source>
</evidence>
<evidence type="ECO:0000256" key="2">
    <source>
        <dbReference type="ARBA" id="ARBA00022723"/>
    </source>
</evidence>
<keyword evidence="3 5" id="KW-0378">Hydrolase</keyword>
<dbReference type="GO" id="GO:0046872">
    <property type="term" value="F:metal ion binding"/>
    <property type="evidence" value="ECO:0007669"/>
    <property type="project" value="UniProtKB-KW"/>
</dbReference>
<dbReference type="HAMAP" id="MF_00163">
    <property type="entry name" value="Pep_deformylase"/>
    <property type="match status" value="1"/>
</dbReference>
<gene>
    <name evidence="5" type="primary">def</name>
    <name evidence="6" type="ORF">BE21_14895</name>
</gene>
<dbReference type="PIRSF" id="PIRSF004749">
    <property type="entry name" value="Pep_def"/>
    <property type="match status" value="1"/>
</dbReference>
<comment type="similarity">
    <text evidence="1 5">Belongs to the polypeptide deformylase family.</text>
</comment>
<feature type="active site" evidence="5">
    <location>
        <position position="165"/>
    </location>
</feature>
<proteinExistence type="inferred from homology"/>
<dbReference type="SUPFAM" id="SSF56420">
    <property type="entry name" value="Peptide deformylase"/>
    <property type="match status" value="1"/>
</dbReference>
<evidence type="ECO:0000313" key="7">
    <source>
        <dbReference type="Proteomes" id="UP000075502"/>
    </source>
</evidence>
<feature type="binding site" evidence="5">
    <location>
        <position position="168"/>
    </location>
    <ligand>
        <name>Fe cation</name>
        <dbReference type="ChEBI" id="CHEBI:24875"/>
    </ligand>
</feature>
<keyword evidence="4 5" id="KW-0648">Protein biosynthesis</keyword>
<dbReference type="Pfam" id="PF01327">
    <property type="entry name" value="Pep_deformylase"/>
    <property type="match status" value="1"/>
</dbReference>
<dbReference type="InterPro" id="IPR023635">
    <property type="entry name" value="Peptide_deformylase"/>
</dbReference>
<dbReference type="Proteomes" id="UP000075502">
    <property type="component" value="Unassembled WGS sequence"/>
</dbReference>
<evidence type="ECO:0000256" key="4">
    <source>
        <dbReference type="ARBA" id="ARBA00022917"/>
    </source>
</evidence>
<dbReference type="InterPro" id="IPR036821">
    <property type="entry name" value="Peptide_deformylase_sf"/>
</dbReference>
<comment type="cofactor">
    <cofactor evidence="5">
        <name>Fe(2+)</name>
        <dbReference type="ChEBI" id="CHEBI:29033"/>
    </cofactor>
    <text evidence="5">Binds 1 Fe(2+) ion.</text>
</comment>
<keyword evidence="5" id="KW-0408">Iron</keyword>
<dbReference type="PRINTS" id="PR01576">
    <property type="entry name" value="PDEFORMYLASE"/>
</dbReference>
<dbReference type="EC" id="3.5.1.88" evidence="5"/>
<feature type="binding site" evidence="5">
    <location>
        <position position="164"/>
    </location>
    <ligand>
        <name>Fe cation</name>
        <dbReference type="ChEBI" id="CHEBI:24875"/>
    </ligand>
</feature>
<evidence type="ECO:0000256" key="1">
    <source>
        <dbReference type="ARBA" id="ARBA00010759"/>
    </source>
</evidence>
<dbReference type="CDD" id="cd00487">
    <property type="entry name" value="Pep_deformylase"/>
    <property type="match status" value="1"/>
</dbReference>
<protein>
    <recommendedName>
        <fullName evidence="5">Peptide deformylase</fullName>
        <shortName evidence="5">PDF</shortName>
        <ecNumber evidence="5">3.5.1.88</ecNumber>
    </recommendedName>
    <alternativeName>
        <fullName evidence="5">Polypeptide deformylase</fullName>
    </alternativeName>
</protein>
<accession>A0A150TZH7</accession>
<sequence>MELPPIVLAGRAVLRKPAAPVPPEEIGTKQLKQLVSTMVAVMRKAPGVGLAAPQIGVGQQVIVLEDSEALMSRLTPEQRAERGRAPFPLQVIVNPTLKVLAPSLPAAADAAGAGRATFFEGCLSVPGYMALVERDLSVEVSGVDADGKEVRWQATGWPARILQHEVDHLRGTLYVDRMISRSFCSNEEAKVLLGQSVAEARAALGA</sequence>
<dbReference type="FunFam" id="3.90.45.10:FF:000003">
    <property type="entry name" value="Peptide deformylase"/>
    <property type="match status" value="1"/>
</dbReference>
<dbReference type="AlphaFoldDB" id="A0A150TZH7"/>
<comment type="caution">
    <text evidence="6">The sequence shown here is derived from an EMBL/GenBank/DDBJ whole genome shotgun (WGS) entry which is preliminary data.</text>
</comment>
<comment type="function">
    <text evidence="5">Removes the formyl group from the N-terminal Met of newly synthesized proteins. Requires at least a dipeptide for an efficient rate of reaction. N-terminal L-methionine is a prerequisite for activity but the enzyme has broad specificity at other positions.</text>
</comment>
<name>A0A150TZH7_SORCE</name>
<evidence type="ECO:0000313" key="6">
    <source>
        <dbReference type="EMBL" id="KYG09977.1"/>
    </source>
</evidence>
<comment type="catalytic activity">
    <reaction evidence="5">
        <text>N-terminal N-formyl-L-methionyl-[peptide] + H2O = N-terminal L-methionyl-[peptide] + formate</text>
        <dbReference type="Rhea" id="RHEA:24420"/>
        <dbReference type="Rhea" id="RHEA-COMP:10639"/>
        <dbReference type="Rhea" id="RHEA-COMP:10640"/>
        <dbReference type="ChEBI" id="CHEBI:15377"/>
        <dbReference type="ChEBI" id="CHEBI:15740"/>
        <dbReference type="ChEBI" id="CHEBI:49298"/>
        <dbReference type="ChEBI" id="CHEBI:64731"/>
        <dbReference type="EC" id="3.5.1.88"/>
    </reaction>
</comment>
<keyword evidence="2 5" id="KW-0479">Metal-binding</keyword>
<dbReference type="GO" id="GO:0042586">
    <property type="term" value="F:peptide deformylase activity"/>
    <property type="evidence" value="ECO:0007669"/>
    <property type="project" value="UniProtKB-UniRule"/>
</dbReference>
<dbReference type="NCBIfam" id="NF001159">
    <property type="entry name" value="PRK00150.1-3"/>
    <property type="match status" value="1"/>
</dbReference>
<reference evidence="6 7" key="1">
    <citation type="submission" date="2014-02" db="EMBL/GenBank/DDBJ databases">
        <title>The small core and large imbalanced accessory genome model reveals a collaborative survival strategy of Sorangium cellulosum strains in nature.</title>
        <authorList>
            <person name="Han K."/>
            <person name="Peng R."/>
            <person name="Blom J."/>
            <person name="Li Y.-Z."/>
        </authorList>
    </citation>
    <scope>NUCLEOTIDE SEQUENCE [LARGE SCALE GENOMIC DNA]</scope>
    <source>
        <strain evidence="6 7">So0007-03</strain>
    </source>
</reference>
<organism evidence="6 7">
    <name type="scientific">Sorangium cellulosum</name>
    <name type="common">Polyangium cellulosum</name>
    <dbReference type="NCBI Taxonomy" id="56"/>
    <lineage>
        <taxon>Bacteria</taxon>
        <taxon>Pseudomonadati</taxon>
        <taxon>Myxococcota</taxon>
        <taxon>Polyangia</taxon>
        <taxon>Polyangiales</taxon>
        <taxon>Polyangiaceae</taxon>
        <taxon>Sorangium</taxon>
    </lineage>
</organism>
<dbReference type="PANTHER" id="PTHR10458">
    <property type="entry name" value="PEPTIDE DEFORMYLASE"/>
    <property type="match status" value="1"/>
</dbReference>
<dbReference type="EMBL" id="JEME01000496">
    <property type="protein sequence ID" value="KYG09977.1"/>
    <property type="molecule type" value="Genomic_DNA"/>
</dbReference>
<dbReference type="Gene3D" id="3.90.45.10">
    <property type="entry name" value="Peptide deformylase"/>
    <property type="match status" value="1"/>
</dbReference>
<evidence type="ECO:0000256" key="5">
    <source>
        <dbReference type="HAMAP-Rule" id="MF_00163"/>
    </source>
</evidence>
<feature type="binding site" evidence="5">
    <location>
        <position position="122"/>
    </location>
    <ligand>
        <name>Fe cation</name>
        <dbReference type="ChEBI" id="CHEBI:24875"/>
    </ligand>
</feature>
<dbReference type="GO" id="GO:0006412">
    <property type="term" value="P:translation"/>
    <property type="evidence" value="ECO:0007669"/>
    <property type="project" value="UniProtKB-UniRule"/>
</dbReference>
<dbReference type="PANTHER" id="PTHR10458:SF2">
    <property type="entry name" value="PEPTIDE DEFORMYLASE, MITOCHONDRIAL"/>
    <property type="match status" value="1"/>
</dbReference>